<feature type="domain" description="DUF2087" evidence="1">
    <location>
        <begin position="81"/>
        <end position="150"/>
    </location>
</feature>
<dbReference type="InterPro" id="IPR018656">
    <property type="entry name" value="DUF2087"/>
</dbReference>
<proteinExistence type="predicted"/>
<dbReference type="AlphaFoldDB" id="A0A7Y9LVZ8"/>
<reference evidence="2 3" key="1">
    <citation type="submission" date="2020-07" db="EMBL/GenBank/DDBJ databases">
        <title>Sequencing the genomes of 1000 actinobacteria strains.</title>
        <authorList>
            <person name="Klenk H.-P."/>
        </authorList>
    </citation>
    <scope>NUCLEOTIDE SEQUENCE [LARGE SCALE GENOMIC DNA]</scope>
    <source>
        <strain evidence="2 3">DSM 102047</strain>
    </source>
</reference>
<dbReference type="EMBL" id="JACBYQ010000002">
    <property type="protein sequence ID" value="NYE96623.1"/>
    <property type="molecule type" value="Genomic_DNA"/>
</dbReference>
<dbReference type="Pfam" id="PF09860">
    <property type="entry name" value="DUF2087"/>
    <property type="match status" value="1"/>
</dbReference>
<name>A0A7Y9LVZ8_9MICC</name>
<keyword evidence="3" id="KW-1185">Reference proteome</keyword>
<accession>A0A7Y9LVZ8</accession>
<dbReference type="Proteomes" id="UP000521748">
    <property type="component" value="Unassembled WGS sequence"/>
</dbReference>
<gene>
    <name evidence="2" type="ORF">FHU41_002873</name>
</gene>
<dbReference type="RefSeq" id="WP_179390253.1">
    <property type="nucleotide sequence ID" value="NZ_JACBYQ010000002.1"/>
</dbReference>
<organism evidence="2 3">
    <name type="scientific">Psychromicrobium silvestre</name>
    <dbReference type="NCBI Taxonomy" id="1645614"/>
    <lineage>
        <taxon>Bacteria</taxon>
        <taxon>Bacillati</taxon>
        <taxon>Actinomycetota</taxon>
        <taxon>Actinomycetes</taxon>
        <taxon>Micrococcales</taxon>
        <taxon>Micrococcaceae</taxon>
        <taxon>Psychromicrobium</taxon>
    </lineage>
</organism>
<evidence type="ECO:0000259" key="1">
    <source>
        <dbReference type="Pfam" id="PF09860"/>
    </source>
</evidence>
<comment type="caution">
    <text evidence="2">The sequence shown here is derived from an EMBL/GenBank/DDBJ whole genome shotgun (WGS) entry which is preliminary data.</text>
</comment>
<sequence>MPSWQAAFAALQKVELREAYARMLIGDSELPEASLARLRQAGLLLLVEGEYRVNESFYAETLEAEQRQKPQGLQRYLSLGKLEGLPQNRTDREALLRLLCGRLFEPGKHYSEAEVNGLLRVVSDDVPGLRRAMVDYDYLARVRDGSDYWLSEFAALP</sequence>
<protein>
    <recommendedName>
        <fullName evidence="1">DUF2087 domain-containing protein</fullName>
    </recommendedName>
</protein>
<evidence type="ECO:0000313" key="2">
    <source>
        <dbReference type="EMBL" id="NYE96623.1"/>
    </source>
</evidence>
<evidence type="ECO:0000313" key="3">
    <source>
        <dbReference type="Proteomes" id="UP000521748"/>
    </source>
</evidence>